<evidence type="ECO:0000313" key="7">
    <source>
        <dbReference type="Proteomes" id="UP001596495"/>
    </source>
</evidence>
<dbReference type="Pfam" id="PF13545">
    <property type="entry name" value="HTH_Crp_2"/>
    <property type="match status" value="1"/>
</dbReference>
<dbReference type="SMART" id="SM00419">
    <property type="entry name" value="HTH_CRP"/>
    <property type="match status" value="1"/>
</dbReference>
<dbReference type="SUPFAM" id="SSF51206">
    <property type="entry name" value="cAMP-binding domain-like"/>
    <property type="match status" value="1"/>
</dbReference>
<evidence type="ECO:0000313" key="6">
    <source>
        <dbReference type="EMBL" id="MFC7435558.1"/>
    </source>
</evidence>
<dbReference type="Proteomes" id="UP001596495">
    <property type="component" value="Unassembled WGS sequence"/>
</dbReference>
<dbReference type="InterPro" id="IPR012318">
    <property type="entry name" value="HTH_CRP"/>
</dbReference>
<accession>A0ABW2RBT3</accession>
<dbReference type="CDD" id="cd00038">
    <property type="entry name" value="CAP_ED"/>
    <property type="match status" value="1"/>
</dbReference>
<keyword evidence="7" id="KW-1185">Reference proteome</keyword>
<name>A0ABW2RBT3_9BURK</name>
<keyword evidence="2" id="KW-0238">DNA-binding</keyword>
<evidence type="ECO:0000256" key="1">
    <source>
        <dbReference type="ARBA" id="ARBA00023015"/>
    </source>
</evidence>
<dbReference type="InterPro" id="IPR036390">
    <property type="entry name" value="WH_DNA-bd_sf"/>
</dbReference>
<dbReference type="InterPro" id="IPR018490">
    <property type="entry name" value="cNMP-bd_dom_sf"/>
</dbReference>
<dbReference type="Pfam" id="PF00027">
    <property type="entry name" value="cNMP_binding"/>
    <property type="match status" value="1"/>
</dbReference>
<evidence type="ECO:0000259" key="5">
    <source>
        <dbReference type="PROSITE" id="PS51063"/>
    </source>
</evidence>
<protein>
    <submittedName>
        <fullName evidence="6">Crp/Fnr family transcriptional regulator</fullName>
    </submittedName>
</protein>
<gene>
    <name evidence="6" type="ORF">ACFQNJ_13670</name>
</gene>
<proteinExistence type="predicted"/>
<dbReference type="InterPro" id="IPR000595">
    <property type="entry name" value="cNMP-bd_dom"/>
</dbReference>
<dbReference type="EMBL" id="JBHTBX010000009">
    <property type="protein sequence ID" value="MFC7435558.1"/>
    <property type="molecule type" value="Genomic_DNA"/>
</dbReference>
<dbReference type="PROSITE" id="PS51063">
    <property type="entry name" value="HTH_CRP_2"/>
    <property type="match status" value="1"/>
</dbReference>
<dbReference type="SMART" id="SM00100">
    <property type="entry name" value="cNMP"/>
    <property type="match status" value="1"/>
</dbReference>
<feature type="domain" description="Cyclic nucleotide-binding" evidence="4">
    <location>
        <begin position="42"/>
        <end position="122"/>
    </location>
</feature>
<dbReference type="InterPro" id="IPR036388">
    <property type="entry name" value="WH-like_DNA-bd_sf"/>
</dbReference>
<evidence type="ECO:0000259" key="4">
    <source>
        <dbReference type="PROSITE" id="PS50042"/>
    </source>
</evidence>
<keyword evidence="1" id="KW-0805">Transcription regulation</keyword>
<dbReference type="Gene3D" id="1.10.10.10">
    <property type="entry name" value="Winged helix-like DNA-binding domain superfamily/Winged helix DNA-binding domain"/>
    <property type="match status" value="1"/>
</dbReference>
<reference evidence="7" key="1">
    <citation type="journal article" date="2019" name="Int. J. Syst. Evol. Microbiol.">
        <title>The Global Catalogue of Microorganisms (GCM) 10K type strain sequencing project: providing services to taxonomists for standard genome sequencing and annotation.</title>
        <authorList>
            <consortium name="The Broad Institute Genomics Platform"/>
            <consortium name="The Broad Institute Genome Sequencing Center for Infectious Disease"/>
            <person name="Wu L."/>
            <person name="Ma J."/>
        </authorList>
    </citation>
    <scope>NUCLEOTIDE SEQUENCE [LARGE SCALE GENOMIC DNA]</scope>
    <source>
        <strain evidence="7">CCUG 54518</strain>
    </source>
</reference>
<dbReference type="InterPro" id="IPR050397">
    <property type="entry name" value="Env_Response_Regulators"/>
</dbReference>
<evidence type="ECO:0000256" key="2">
    <source>
        <dbReference type="ARBA" id="ARBA00023125"/>
    </source>
</evidence>
<keyword evidence="3" id="KW-0804">Transcription</keyword>
<sequence length="232" mass="25537">MGPSDAQLPVPAALLAALQTDDWFAGCPAAFQQALREMGHLRRLAPGEPLFARGGQADGLCCVTAGALRVGAHDIEGQAAVLAYLEPYQWFGEISMIDGLPRTHDAVAEVASQVLVVPREGLLSWLEREPGHWRDIARLACRKLRVSFVVLEELAQLPLEERVLRRLRLQAMGYGSRDTARRRVRVAQETLAHMLGVSRQSVNRALKQLEARGALRLHYGEIELLDPIRGAG</sequence>
<dbReference type="InterPro" id="IPR014710">
    <property type="entry name" value="RmlC-like_jellyroll"/>
</dbReference>
<comment type="caution">
    <text evidence="6">The sequence shown here is derived from an EMBL/GenBank/DDBJ whole genome shotgun (WGS) entry which is preliminary data.</text>
</comment>
<dbReference type="PANTHER" id="PTHR24567">
    <property type="entry name" value="CRP FAMILY TRANSCRIPTIONAL REGULATORY PROTEIN"/>
    <property type="match status" value="1"/>
</dbReference>
<organism evidence="6 7">
    <name type="scientific">Hydrogenophaga bisanensis</name>
    <dbReference type="NCBI Taxonomy" id="439611"/>
    <lineage>
        <taxon>Bacteria</taxon>
        <taxon>Pseudomonadati</taxon>
        <taxon>Pseudomonadota</taxon>
        <taxon>Betaproteobacteria</taxon>
        <taxon>Burkholderiales</taxon>
        <taxon>Comamonadaceae</taxon>
        <taxon>Hydrogenophaga</taxon>
    </lineage>
</organism>
<dbReference type="PROSITE" id="PS50042">
    <property type="entry name" value="CNMP_BINDING_3"/>
    <property type="match status" value="1"/>
</dbReference>
<evidence type="ECO:0000256" key="3">
    <source>
        <dbReference type="ARBA" id="ARBA00023163"/>
    </source>
</evidence>
<dbReference type="PANTHER" id="PTHR24567:SF74">
    <property type="entry name" value="HTH-TYPE TRANSCRIPTIONAL REGULATOR ARCR"/>
    <property type="match status" value="1"/>
</dbReference>
<dbReference type="RefSeq" id="WP_382258448.1">
    <property type="nucleotide sequence ID" value="NZ_JBHTBX010000009.1"/>
</dbReference>
<feature type="domain" description="HTH crp-type" evidence="5">
    <location>
        <begin position="157"/>
        <end position="228"/>
    </location>
</feature>
<dbReference type="SUPFAM" id="SSF46785">
    <property type="entry name" value="Winged helix' DNA-binding domain"/>
    <property type="match status" value="1"/>
</dbReference>
<dbReference type="Gene3D" id="2.60.120.10">
    <property type="entry name" value="Jelly Rolls"/>
    <property type="match status" value="1"/>
</dbReference>